<name>A0ABS1BMQ6_9SPHI</name>
<dbReference type="InterPro" id="IPR037066">
    <property type="entry name" value="Plug_dom_sf"/>
</dbReference>
<feature type="domain" description="TonB-dependent receptor plug" evidence="1">
    <location>
        <begin position="29"/>
        <end position="107"/>
    </location>
</feature>
<comment type="caution">
    <text evidence="2">The sequence shown here is derived from an EMBL/GenBank/DDBJ whole genome shotgun (WGS) entry which is preliminary data.</text>
</comment>
<dbReference type="Proteomes" id="UP000660024">
    <property type="component" value="Unassembled WGS sequence"/>
</dbReference>
<dbReference type="InterPro" id="IPR012910">
    <property type="entry name" value="Plug_dom"/>
</dbReference>
<reference evidence="2 3" key="1">
    <citation type="submission" date="2020-12" db="EMBL/GenBank/DDBJ databases">
        <title>Bacterial novel species Pedobacter sp. SD-b isolated from soil.</title>
        <authorList>
            <person name="Jung H.-Y."/>
        </authorList>
    </citation>
    <scope>NUCLEOTIDE SEQUENCE [LARGE SCALE GENOMIC DNA]</scope>
    <source>
        <strain evidence="2 3">SD-b</strain>
    </source>
</reference>
<dbReference type="NCBIfam" id="TIGR04056">
    <property type="entry name" value="OMP_RagA_SusC"/>
    <property type="match status" value="1"/>
</dbReference>
<evidence type="ECO:0000259" key="1">
    <source>
        <dbReference type="Pfam" id="PF07715"/>
    </source>
</evidence>
<evidence type="ECO:0000313" key="2">
    <source>
        <dbReference type="EMBL" id="MBK0384057.1"/>
    </source>
</evidence>
<gene>
    <name evidence="2" type="ORF">I5M32_13895</name>
</gene>
<dbReference type="EMBL" id="JAEHFY010000021">
    <property type="protein sequence ID" value="MBK0384057.1"/>
    <property type="molecule type" value="Genomic_DNA"/>
</dbReference>
<dbReference type="InterPro" id="IPR023996">
    <property type="entry name" value="TonB-dep_OMP_SusC/RagA"/>
</dbReference>
<organism evidence="2 3">
    <name type="scientific">Pedobacter segetis</name>
    <dbReference type="NCBI Taxonomy" id="2793069"/>
    <lineage>
        <taxon>Bacteria</taxon>
        <taxon>Pseudomonadati</taxon>
        <taxon>Bacteroidota</taxon>
        <taxon>Sphingobacteriia</taxon>
        <taxon>Sphingobacteriales</taxon>
        <taxon>Sphingobacteriaceae</taxon>
        <taxon>Pedobacter</taxon>
    </lineage>
</organism>
<proteinExistence type="predicted"/>
<keyword evidence="3" id="KW-1185">Reference proteome</keyword>
<sequence length="897" mass="99350">MGNNIKTDTTANKNSDEILSTPFGVFNLSQSTGAVFKVSGNELRKTPGNSLAEALRGRVPGLKVTRGNNTPGEDGGYTFTLNGGTPYVLIDGEPRGLEVDLREVEEVYVLNDATFNSMLGILGDNGLIYVVTKGENASKPIVEANYQRGLNIRTRLPQLLSAADYATAINQASNNDGFGDIYSPTAIQAYRDGSDPIRYPNVNYQDMFLKQSSPSNFASLNVYGGKDNVKYGAFLGYSDWQGLEKIGKQINGHDLTFRTKIRTRMNDLIEAHASVYGKFGQNDRAVLAPNTMFNWISTTPANAFPLQVGDTAYVVSNQYNNNLLSELKGGGKHTDYDARMIFDFGVDFDFKDYVKGLKYTTYAMLRTFNSQTLLADNTPATYTINYVPDVNGNDSLTLRTYNTAIRQLNVSRSSSGIQRNFVYGGNVSYVKTIGQGDLNLNLNHLLYFQPTKASGQPDVRQLTFNLNGSYALKRKYIVFGNVNSSSSSKFIGANRTRFFPTGGLAWVVSNEDFLKNNSSINFLKFRTSYGVIGTEYATSNFLYLNQWTGGNTIYYGIGGSSPANSAYSLSQTANLGINWITYNQFYAGAELRMFNSFNLNINYFDIAIKGQIAQASELYAAALGNNVYLPYLNFTNRRNKGFNANISYNNNKNEFKYYVGVNAGYNKITGERIAELPYPDQYRLQQGQPEDNIIGYVSDGLFTAQNIGSALPQFGAVQIGDIKYKDLNGDNKIDSRDQKAIGNNTPRFNYGINIGANFKNFNIDVVGNGLAGYDINLNRNYYQNFGLGSYFATVNQNLSNGNANPRLAVLKSNNNYINSDYWLIKGDYFRISLLELGYTLSDKVIAKGPLNSVKFFVRGSNIALFSKMKDLDPEDLNAGVSEYPMMRTYTLGASLSF</sequence>
<protein>
    <submittedName>
        <fullName evidence="2">SusC/RagA family TonB-linked outer membrane protein</fullName>
    </submittedName>
</protein>
<dbReference type="Pfam" id="PF07715">
    <property type="entry name" value="Plug"/>
    <property type="match status" value="1"/>
</dbReference>
<dbReference type="Gene3D" id="2.170.130.10">
    <property type="entry name" value="TonB-dependent receptor, plug domain"/>
    <property type="match status" value="1"/>
</dbReference>
<dbReference type="SUPFAM" id="SSF56935">
    <property type="entry name" value="Porins"/>
    <property type="match status" value="1"/>
</dbReference>
<accession>A0ABS1BMQ6</accession>
<evidence type="ECO:0000313" key="3">
    <source>
        <dbReference type="Proteomes" id="UP000660024"/>
    </source>
</evidence>